<dbReference type="CDD" id="cd00063">
    <property type="entry name" value="FN3"/>
    <property type="match status" value="3"/>
</dbReference>
<evidence type="ECO:0000256" key="1">
    <source>
        <dbReference type="ARBA" id="ARBA00022737"/>
    </source>
</evidence>
<keyword evidence="3" id="KW-0862">Zinc</keyword>
<feature type="compositionally biased region" description="Basic and acidic residues" evidence="5">
    <location>
        <begin position="31"/>
        <end position="52"/>
    </location>
</feature>
<feature type="compositionally biased region" description="Low complexity" evidence="5">
    <location>
        <begin position="119"/>
        <end position="128"/>
    </location>
</feature>
<dbReference type="InterPro" id="IPR013783">
    <property type="entry name" value="Ig-like_fold"/>
</dbReference>
<dbReference type="Gene3D" id="4.10.830.40">
    <property type="match status" value="1"/>
</dbReference>
<feature type="region of interest" description="Disordered" evidence="5">
    <location>
        <begin position="31"/>
        <end position="144"/>
    </location>
</feature>
<dbReference type="OrthoDB" id="8963837at2759"/>
<dbReference type="Gene3D" id="2.60.40.10">
    <property type="entry name" value="Immunoglobulins"/>
    <property type="match status" value="3"/>
</dbReference>
<dbReference type="CDD" id="cd19769">
    <property type="entry name" value="Bbox2_TRIM16-like"/>
    <property type="match status" value="1"/>
</dbReference>
<dbReference type="SMART" id="SM00060">
    <property type="entry name" value="FN3"/>
    <property type="match status" value="3"/>
</dbReference>
<evidence type="ECO:0000259" key="6">
    <source>
        <dbReference type="PROSITE" id="PS50119"/>
    </source>
</evidence>
<evidence type="ECO:0000256" key="5">
    <source>
        <dbReference type="SAM" id="MobiDB-lite"/>
    </source>
</evidence>
<dbReference type="GO" id="GO:0008270">
    <property type="term" value="F:zinc ion binding"/>
    <property type="evidence" value="ECO:0007669"/>
    <property type="project" value="UniProtKB-KW"/>
</dbReference>
<keyword evidence="1" id="KW-0677">Repeat</keyword>
<protein>
    <submittedName>
        <fullName evidence="9">Fibronectin-like</fullName>
    </submittedName>
</protein>
<keyword evidence="2 4" id="KW-0863">Zinc-finger</keyword>
<dbReference type="Gene3D" id="3.30.160.60">
    <property type="entry name" value="Classic Zinc Finger"/>
    <property type="match status" value="1"/>
</dbReference>
<dbReference type="InterPro" id="IPR000315">
    <property type="entry name" value="Znf_B-box"/>
</dbReference>
<evidence type="ECO:0000256" key="2">
    <source>
        <dbReference type="ARBA" id="ARBA00022771"/>
    </source>
</evidence>
<evidence type="ECO:0000313" key="8">
    <source>
        <dbReference type="Proteomes" id="UP000515152"/>
    </source>
</evidence>
<name>A0A6P8EYC8_CLUHA</name>
<feature type="domain" description="Fibronectin type-III" evidence="7">
    <location>
        <begin position="257"/>
        <end position="346"/>
    </location>
</feature>
<evidence type="ECO:0000259" key="7">
    <source>
        <dbReference type="PROSITE" id="PS50853"/>
    </source>
</evidence>
<evidence type="ECO:0000313" key="9">
    <source>
        <dbReference type="RefSeq" id="XP_031417379.1"/>
    </source>
</evidence>
<keyword evidence="2 4" id="KW-0479">Metal-binding</keyword>
<dbReference type="Proteomes" id="UP000515152">
    <property type="component" value="Chromosome 2"/>
</dbReference>
<proteinExistence type="predicted"/>
<dbReference type="PANTHER" id="PTHR46708:SF2">
    <property type="entry name" value="FIBRONECTIN TYPE-III DOMAIN-CONTAINING PROTEIN"/>
    <property type="match status" value="1"/>
</dbReference>
<gene>
    <name evidence="9" type="primary">LOC116218769</name>
</gene>
<sequence length="519" mass="56975">MSYPNLTDVGHSMAESPLHFEGQDAFFAAKERNVREMEGEDPNIRPLRDFKSGETQSGESDLKAPSTDDPLGEGVGPGVRRLSPVPSVCSMKSDRSMHHPPEFGGESKHTRVDLDRTDSLSSRSSSCKPSDDSTPVDEASSQDTTEPTGVLCAVCSKGAFKSCLTCTASFCEVHVKQHYTAPALQRHTLVEATEDLEQRLCLRHNRDREIYCKTDQISICLSCLITEHIGHDIIPQAEHQRLQKNKPMMENKTAVPPPGPIEFTSVKPDSVCLSWGPPEGLAGPHRFRVTWSSEGSKEHLQVQDLKLHVQGLTPGEEYLFTVATLSDDDRQSSCVSATVCTDIPPPGCLNVAVDLTSVSVTWSKPEGVVQASYLLTLHRDGECLNTISTRSLQHRYELEMEAEYTISVSTVLKGVQSKPISKTIRTSYPVPEKLTVSSVTPTSADLSWILHQGMEQFPHSFLISYHSEETELQTTSTQSCSTTLTGLTPDTHYTVTVCCELRDGGRSQAATLLIKTGEN</sequence>
<dbReference type="GeneID" id="116218769"/>
<feature type="domain" description="Fibronectin type-III" evidence="7">
    <location>
        <begin position="430"/>
        <end position="519"/>
    </location>
</feature>
<dbReference type="Pfam" id="PF00041">
    <property type="entry name" value="fn3"/>
    <property type="match status" value="2"/>
</dbReference>
<dbReference type="KEGG" id="char:116218769"/>
<evidence type="ECO:0000256" key="4">
    <source>
        <dbReference type="PROSITE-ProRule" id="PRU00024"/>
    </source>
</evidence>
<dbReference type="AlphaFoldDB" id="A0A6P8EYC8"/>
<organism evidence="8 9">
    <name type="scientific">Clupea harengus</name>
    <name type="common">Atlantic herring</name>
    <dbReference type="NCBI Taxonomy" id="7950"/>
    <lineage>
        <taxon>Eukaryota</taxon>
        <taxon>Metazoa</taxon>
        <taxon>Chordata</taxon>
        <taxon>Craniata</taxon>
        <taxon>Vertebrata</taxon>
        <taxon>Euteleostomi</taxon>
        <taxon>Actinopterygii</taxon>
        <taxon>Neopterygii</taxon>
        <taxon>Teleostei</taxon>
        <taxon>Clupei</taxon>
        <taxon>Clupeiformes</taxon>
        <taxon>Clupeoidei</taxon>
        <taxon>Clupeidae</taxon>
        <taxon>Clupea</taxon>
    </lineage>
</organism>
<accession>A0A6P8EYC8</accession>
<dbReference type="Pfam" id="PF00643">
    <property type="entry name" value="zf-B_box"/>
    <property type="match status" value="1"/>
</dbReference>
<dbReference type="InterPro" id="IPR036116">
    <property type="entry name" value="FN3_sf"/>
</dbReference>
<dbReference type="InterPro" id="IPR003961">
    <property type="entry name" value="FN3_dom"/>
</dbReference>
<keyword evidence="8" id="KW-1185">Reference proteome</keyword>
<evidence type="ECO:0000256" key="3">
    <source>
        <dbReference type="ARBA" id="ARBA00022833"/>
    </source>
</evidence>
<dbReference type="PROSITE" id="PS50853">
    <property type="entry name" value="FN3"/>
    <property type="match status" value="2"/>
</dbReference>
<dbReference type="InterPro" id="IPR050991">
    <property type="entry name" value="ECM_Regulatory_Proteins"/>
</dbReference>
<feature type="domain" description="B box-type" evidence="6">
    <location>
        <begin position="196"/>
        <end position="236"/>
    </location>
</feature>
<reference evidence="9" key="1">
    <citation type="submission" date="2025-08" db="UniProtKB">
        <authorList>
            <consortium name="RefSeq"/>
        </authorList>
    </citation>
    <scope>IDENTIFICATION</scope>
</reference>
<dbReference type="SUPFAM" id="SSF57845">
    <property type="entry name" value="B-box zinc-binding domain"/>
    <property type="match status" value="1"/>
</dbReference>
<dbReference type="RefSeq" id="XP_031417379.1">
    <property type="nucleotide sequence ID" value="XM_031561519.2"/>
</dbReference>
<dbReference type="SUPFAM" id="SSF49265">
    <property type="entry name" value="Fibronectin type III"/>
    <property type="match status" value="2"/>
</dbReference>
<feature type="compositionally biased region" description="Basic and acidic residues" evidence="5">
    <location>
        <begin position="92"/>
        <end position="118"/>
    </location>
</feature>
<dbReference type="PANTHER" id="PTHR46708">
    <property type="entry name" value="TENASCIN"/>
    <property type="match status" value="1"/>
</dbReference>
<dbReference type="PROSITE" id="PS50119">
    <property type="entry name" value="ZF_BBOX"/>
    <property type="match status" value="1"/>
</dbReference>